<dbReference type="PANTHER" id="PTHR36509">
    <property type="entry name" value="BLL3101 PROTEIN"/>
    <property type="match status" value="1"/>
</dbReference>
<dbReference type="Proteomes" id="UP000494122">
    <property type="component" value="Unassembled WGS sequence"/>
</dbReference>
<feature type="domain" description="DUF1214" evidence="1">
    <location>
        <begin position="363"/>
        <end position="471"/>
    </location>
</feature>
<dbReference type="Pfam" id="PF06863">
    <property type="entry name" value="DUF1254"/>
    <property type="match status" value="1"/>
</dbReference>
<dbReference type="PANTHER" id="PTHR36509:SF2">
    <property type="entry name" value="BLL3101 PROTEIN"/>
    <property type="match status" value="1"/>
</dbReference>
<dbReference type="InterPro" id="IPR010679">
    <property type="entry name" value="DUF1254"/>
</dbReference>
<dbReference type="Pfam" id="PF06742">
    <property type="entry name" value="DUF1214"/>
    <property type="match status" value="1"/>
</dbReference>
<dbReference type="AlphaFoldDB" id="A0A2M9H234"/>
<dbReference type="SUPFAM" id="SSF160935">
    <property type="entry name" value="VPA0735-like"/>
    <property type="match status" value="1"/>
</dbReference>
<evidence type="ECO:0000259" key="2">
    <source>
        <dbReference type="Pfam" id="PF06863"/>
    </source>
</evidence>
<dbReference type="InterPro" id="IPR010621">
    <property type="entry name" value="DUF1214"/>
</dbReference>
<gene>
    <name evidence="3" type="ORF">LMG3328_04150</name>
</gene>
<evidence type="ECO:0000313" key="4">
    <source>
        <dbReference type="Proteomes" id="UP000494122"/>
    </source>
</evidence>
<accession>A0A2M9H234</accession>
<evidence type="ECO:0000259" key="1">
    <source>
        <dbReference type="Pfam" id="PF06742"/>
    </source>
</evidence>
<sequence>MRIRRVGVGSSPRPFPGLALCLRGLAVLALIAGASGCSFTSPDAATGSQYVGIDGVAAPEAQRIAKEAYIYGYPMVATYQAIHAASIDAGNPHYQAPFNTLSHAMPDDAAAVAPSVDAPVSSAVLDLRAEPVVISVPAMEARRYFSVQLRDLYGFNFAYLGSRVSGHGAGRYLVIGPRWNGAEPKGFTKVIRAETELVSMTVRTQRFAASDLAQFKRIQAGYQVQPLSAYQRKKPAPAPAPVAWIVPAPPAQMRSSLEFYNQLGFLLQFAPVQHGERTLRKRLDSLRIRPDAPVVTESMNPRLRQVMQEGMHDGQNDIDRHRVALAGKTDTLFGDRQSLRHDYLARATGAQVSLGGDSREESMATVLTTDAAGQPLDGAQAYTLRFAPRGLPPVNAFWSVTLYRMPGQQLAPNPIKRHVIDAAMLPTLKRDRDGGLTLRIQHQAPGKGGDANWLPAPAGPFMLTLRYYWPKPALLDGSWQPPQAQRVGL</sequence>
<protein>
    <submittedName>
        <fullName evidence="3">Uncharacterized protein</fullName>
    </submittedName>
</protein>
<feature type="domain" description="DUF1254" evidence="2">
    <location>
        <begin position="99"/>
        <end position="226"/>
    </location>
</feature>
<name>A0A2M9H234_9BURK</name>
<dbReference type="EMBL" id="CADILE010000013">
    <property type="protein sequence ID" value="CAB3898158.1"/>
    <property type="molecule type" value="Genomic_DNA"/>
</dbReference>
<organism evidence="3 4">
    <name type="scientific">Achromobacter ruhlandii</name>
    <dbReference type="NCBI Taxonomy" id="72557"/>
    <lineage>
        <taxon>Bacteria</taxon>
        <taxon>Pseudomonadati</taxon>
        <taxon>Pseudomonadota</taxon>
        <taxon>Betaproteobacteria</taxon>
        <taxon>Burkholderiales</taxon>
        <taxon>Alcaligenaceae</taxon>
        <taxon>Achromobacter</taxon>
    </lineage>
</organism>
<dbReference type="InterPro" id="IPR037050">
    <property type="entry name" value="DUF1254_sf"/>
</dbReference>
<dbReference type="Gene3D" id="2.60.120.600">
    <property type="entry name" value="Domain of unknown function DUF1214, C-terminal domain"/>
    <property type="match status" value="1"/>
</dbReference>
<proteinExistence type="predicted"/>
<dbReference type="InterPro" id="IPR037049">
    <property type="entry name" value="DUF1214_C_sf"/>
</dbReference>
<dbReference type="Gene3D" id="2.60.40.1610">
    <property type="entry name" value="Domain of unknown function DUF1254"/>
    <property type="match status" value="1"/>
</dbReference>
<reference evidence="3 4" key="1">
    <citation type="submission" date="2020-04" db="EMBL/GenBank/DDBJ databases">
        <authorList>
            <person name="De Canck E."/>
        </authorList>
    </citation>
    <scope>NUCLEOTIDE SEQUENCE [LARGE SCALE GENOMIC DNA]</scope>
    <source>
        <strain evidence="3 4">LMG 3328</strain>
    </source>
</reference>
<evidence type="ECO:0000313" key="3">
    <source>
        <dbReference type="EMBL" id="CAB3898158.1"/>
    </source>
</evidence>